<dbReference type="PROSITE" id="PS51257">
    <property type="entry name" value="PROKAR_LIPOPROTEIN"/>
    <property type="match status" value="1"/>
</dbReference>
<sequence length="332" mass="34174">MTRNRRISAAVALAATATLALSACSSSGGRQPTADGGGAAGVADTPQMTIAMITHEAPGDAFWTIVRSGAEVAAKKDNVQLDYTNDPDATKQAQLIQAAIDKNVDGIAVTMPNTGALSGNIKKAVEAGIPVTMLNAGGPDAMELGVLSYFGQGETDAGKAVGERLIADGAKKVICVIQEQGQQQLEDRCAGVTEGAQGASVERVYVNGRDPAAVTTTIQAKLTQDPSIDHIVTLGAQFALQSVQAVSGAGSSAKIGTFDTSAELVKAIQNDQIAWAIDQQPYLQGYLAVDALWLYKTNGNIIGGGQNVATGPAFIDKSNIDKVAEFAAKGTR</sequence>
<dbReference type="InterPro" id="IPR028082">
    <property type="entry name" value="Peripla_BP_I"/>
</dbReference>
<dbReference type="PANTHER" id="PTHR30036:SF7">
    <property type="entry name" value="ABC TRANSPORTER PERIPLASMIC-BINDING PROTEIN YPHF"/>
    <property type="match status" value="1"/>
</dbReference>
<dbReference type="Pfam" id="PF13407">
    <property type="entry name" value="Peripla_BP_4"/>
    <property type="match status" value="1"/>
</dbReference>
<comment type="caution">
    <text evidence="5">The sequence shown here is derived from an EMBL/GenBank/DDBJ whole genome shotgun (WGS) entry which is preliminary data.</text>
</comment>
<evidence type="ECO:0000313" key="6">
    <source>
        <dbReference type="Proteomes" id="UP000008366"/>
    </source>
</evidence>
<evidence type="ECO:0000256" key="3">
    <source>
        <dbReference type="SAM" id="SignalP"/>
    </source>
</evidence>
<dbReference type="AlphaFoldDB" id="K6VM03"/>
<evidence type="ECO:0000256" key="1">
    <source>
        <dbReference type="ARBA" id="ARBA00004196"/>
    </source>
</evidence>
<dbReference type="RefSeq" id="WP_006593775.1">
    <property type="nucleotide sequence ID" value="NZ_BAHD01000061.1"/>
</dbReference>
<feature type="domain" description="Periplasmic binding protein" evidence="4">
    <location>
        <begin position="50"/>
        <end position="295"/>
    </location>
</feature>
<evidence type="ECO:0000313" key="5">
    <source>
        <dbReference type="EMBL" id="GAB97243.1"/>
    </source>
</evidence>
<feature type="signal peptide" evidence="3">
    <location>
        <begin position="1"/>
        <end position="22"/>
    </location>
</feature>
<evidence type="ECO:0000256" key="2">
    <source>
        <dbReference type="ARBA" id="ARBA00007639"/>
    </source>
</evidence>
<dbReference type="SUPFAM" id="SSF53822">
    <property type="entry name" value="Periplasmic binding protein-like I"/>
    <property type="match status" value="1"/>
</dbReference>
<keyword evidence="3" id="KW-0732">Signal</keyword>
<comment type="subcellular location">
    <subcellularLocation>
        <location evidence="1">Cell envelope</location>
    </subcellularLocation>
</comment>
<reference evidence="5 6" key="1">
    <citation type="submission" date="2012-08" db="EMBL/GenBank/DDBJ databases">
        <title>Whole genome shotgun sequence of Kineosphaera limosa NBRC 100340.</title>
        <authorList>
            <person name="Yoshida I."/>
            <person name="Isaki S."/>
            <person name="Hosoyama A."/>
            <person name="Tsuchikane K."/>
            <person name="Katsumata H."/>
            <person name="Ando Y."/>
            <person name="Ohji S."/>
            <person name="Hamada M."/>
            <person name="Tamura T."/>
            <person name="Yamazoe A."/>
            <person name="Yamazaki S."/>
            <person name="Fujita N."/>
        </authorList>
    </citation>
    <scope>NUCLEOTIDE SEQUENCE [LARGE SCALE GENOMIC DNA]</scope>
    <source>
        <strain evidence="5 6">NBRC 100340</strain>
    </source>
</reference>
<dbReference type="InterPro" id="IPR025997">
    <property type="entry name" value="SBP_2_dom"/>
</dbReference>
<evidence type="ECO:0000259" key="4">
    <source>
        <dbReference type="Pfam" id="PF13407"/>
    </source>
</evidence>
<dbReference type="STRING" id="1184609.KILIM_061_00270"/>
<dbReference type="CDD" id="cd06312">
    <property type="entry name" value="PBP1_ABC_sugar_binding-like"/>
    <property type="match status" value="1"/>
</dbReference>
<protein>
    <submittedName>
        <fullName evidence="5">Putative ABC transporter substrate-binding protein</fullName>
    </submittedName>
</protein>
<accession>K6VM03</accession>
<dbReference type="GO" id="GO:0030246">
    <property type="term" value="F:carbohydrate binding"/>
    <property type="evidence" value="ECO:0007669"/>
    <property type="project" value="TreeGrafter"/>
</dbReference>
<dbReference type="Proteomes" id="UP000008366">
    <property type="component" value="Unassembled WGS sequence"/>
</dbReference>
<keyword evidence="6" id="KW-1185">Reference proteome</keyword>
<dbReference type="PANTHER" id="PTHR30036">
    <property type="entry name" value="D-XYLOSE-BINDING PERIPLASMIC PROTEIN"/>
    <property type="match status" value="1"/>
</dbReference>
<dbReference type="GO" id="GO:0030288">
    <property type="term" value="C:outer membrane-bounded periplasmic space"/>
    <property type="evidence" value="ECO:0007669"/>
    <property type="project" value="TreeGrafter"/>
</dbReference>
<gene>
    <name evidence="5" type="ORF">KILIM_061_00270</name>
</gene>
<dbReference type="Gene3D" id="3.40.50.2300">
    <property type="match status" value="2"/>
</dbReference>
<comment type="similarity">
    <text evidence="2">Belongs to the bacterial solute-binding protein 2 family.</text>
</comment>
<organism evidence="5 6">
    <name type="scientific">Kineosphaera limosa NBRC 100340</name>
    <dbReference type="NCBI Taxonomy" id="1184609"/>
    <lineage>
        <taxon>Bacteria</taxon>
        <taxon>Bacillati</taxon>
        <taxon>Actinomycetota</taxon>
        <taxon>Actinomycetes</taxon>
        <taxon>Micrococcales</taxon>
        <taxon>Dermatophilaceae</taxon>
        <taxon>Kineosphaera</taxon>
    </lineage>
</organism>
<dbReference type="InterPro" id="IPR050555">
    <property type="entry name" value="Bact_Solute-Bind_Prot2"/>
</dbReference>
<dbReference type="EMBL" id="BAHD01000061">
    <property type="protein sequence ID" value="GAB97243.1"/>
    <property type="molecule type" value="Genomic_DNA"/>
</dbReference>
<name>K6VM03_9MICO</name>
<feature type="chain" id="PRO_5003895545" evidence="3">
    <location>
        <begin position="23"/>
        <end position="332"/>
    </location>
</feature>
<proteinExistence type="inferred from homology"/>
<dbReference type="eggNOG" id="COG1879">
    <property type="taxonomic scope" value="Bacteria"/>
</dbReference>
<dbReference type="OrthoDB" id="257716at2"/>